<feature type="compositionally biased region" description="Polar residues" evidence="1">
    <location>
        <begin position="28"/>
        <end position="47"/>
    </location>
</feature>
<evidence type="ECO:0000259" key="2">
    <source>
        <dbReference type="PROSITE" id="PS51082"/>
    </source>
</evidence>
<feature type="compositionally biased region" description="Polar residues" evidence="1">
    <location>
        <begin position="1"/>
        <end position="10"/>
    </location>
</feature>
<protein>
    <recommendedName>
        <fullName evidence="2">WH2 domain-containing protein</fullName>
    </recommendedName>
</protein>
<organism evidence="3 4">
    <name type="scientific">Rozella allomycis (strain CSF55)</name>
    <dbReference type="NCBI Taxonomy" id="988480"/>
    <lineage>
        <taxon>Eukaryota</taxon>
        <taxon>Fungi</taxon>
        <taxon>Fungi incertae sedis</taxon>
        <taxon>Cryptomycota</taxon>
        <taxon>Cryptomycota incertae sedis</taxon>
        <taxon>Rozella</taxon>
    </lineage>
</organism>
<evidence type="ECO:0000256" key="1">
    <source>
        <dbReference type="SAM" id="MobiDB-lite"/>
    </source>
</evidence>
<name>A0A075AZK6_ROZAC</name>
<dbReference type="InterPro" id="IPR003124">
    <property type="entry name" value="WH2_dom"/>
</dbReference>
<feature type="domain" description="WH2" evidence="2">
    <location>
        <begin position="382"/>
        <end position="400"/>
    </location>
</feature>
<keyword evidence="4" id="KW-1185">Reference proteome</keyword>
<reference evidence="3 4" key="1">
    <citation type="journal article" date="2013" name="Curr. Biol.">
        <title>Shared signatures of parasitism and phylogenomics unite Cryptomycota and microsporidia.</title>
        <authorList>
            <person name="James T.Y."/>
            <person name="Pelin A."/>
            <person name="Bonen L."/>
            <person name="Ahrendt S."/>
            <person name="Sain D."/>
            <person name="Corradi N."/>
            <person name="Stajich J.E."/>
        </authorList>
    </citation>
    <scope>NUCLEOTIDE SEQUENCE [LARGE SCALE GENOMIC DNA]</scope>
    <source>
        <strain evidence="3 4">CSF55</strain>
    </source>
</reference>
<dbReference type="Gene3D" id="6.10.280.150">
    <property type="match status" value="1"/>
</dbReference>
<gene>
    <name evidence="3" type="ORF">O9G_005264</name>
</gene>
<dbReference type="HOGENOM" id="CLU_624309_0_0_1"/>
<dbReference type="Proteomes" id="UP000030755">
    <property type="component" value="Unassembled WGS sequence"/>
</dbReference>
<dbReference type="EMBL" id="KE561008">
    <property type="protein sequence ID" value="EPZ34019.1"/>
    <property type="molecule type" value="Genomic_DNA"/>
</dbReference>
<evidence type="ECO:0000313" key="3">
    <source>
        <dbReference type="EMBL" id="EPZ34019.1"/>
    </source>
</evidence>
<proteinExistence type="predicted"/>
<sequence>MQKYSSTGESYSLKIKPSEPRDSILMNRENSSPSKIPDSSQLFTAQNDSHEENMTSIKTEVNSEKFEATDKRNIGDSISGSSINVNYKQNHFKRENVPVNRQEDQQEYQNSLKTDQFQVPNAKESESIAVAPRNKLTSHQFDYNEVGHGLLNNDLLPNTKYSSPEIAKENNLNIDNNLYINTDDYNSIQSLHNQALNQFPNETNSNEPAYYDEYSFIDHNPKFESRTEHNDQDFYKNEEDFTSTVENHENNLVTEPYEYNHEITLINDYNHTQQVTGVTLEYQNETFSYNNNESQYEHENNYNDYGIRQNVNETFQQNASYNAFQNQPDAFQEKINYEQPEIPTILTNSHYYQTSISELPNPLVNDIQYSENIIEEAKSIDPRNKLLESIRGKNIQLKKVEQPSPKTSESRKNDVAAILMRRAAMEASDSEDGSDEDWK</sequence>
<dbReference type="AlphaFoldDB" id="A0A075AZK6"/>
<dbReference type="GO" id="GO:0003779">
    <property type="term" value="F:actin binding"/>
    <property type="evidence" value="ECO:0007669"/>
    <property type="project" value="InterPro"/>
</dbReference>
<evidence type="ECO:0000313" key="4">
    <source>
        <dbReference type="Proteomes" id="UP000030755"/>
    </source>
</evidence>
<dbReference type="PROSITE" id="PS51082">
    <property type="entry name" value="WH2"/>
    <property type="match status" value="1"/>
</dbReference>
<accession>A0A075AZK6</accession>
<feature type="region of interest" description="Disordered" evidence="1">
    <location>
        <begin position="1"/>
        <end position="52"/>
    </location>
</feature>